<name>A0A8S1X6T2_9CILI</name>
<comment type="caution">
    <text evidence="2">The sequence shown here is derived from an EMBL/GenBank/DDBJ whole genome shotgun (WGS) entry which is preliminary data.</text>
</comment>
<evidence type="ECO:0000313" key="2">
    <source>
        <dbReference type="EMBL" id="CAD8194396.1"/>
    </source>
</evidence>
<proteinExistence type="predicted"/>
<dbReference type="EMBL" id="CAJJDO010000106">
    <property type="protein sequence ID" value="CAD8194396.1"/>
    <property type="molecule type" value="Genomic_DNA"/>
</dbReference>
<dbReference type="AlphaFoldDB" id="A0A8S1X6T2"/>
<gene>
    <name evidence="2" type="ORF">PPENT_87.1.T1060173</name>
</gene>
<protein>
    <recommendedName>
        <fullName evidence="4">Transmembrane protein</fullName>
    </recommendedName>
</protein>
<keyword evidence="1" id="KW-1133">Transmembrane helix</keyword>
<evidence type="ECO:0008006" key="4">
    <source>
        <dbReference type="Google" id="ProtNLM"/>
    </source>
</evidence>
<keyword evidence="3" id="KW-1185">Reference proteome</keyword>
<dbReference type="Proteomes" id="UP000689195">
    <property type="component" value="Unassembled WGS sequence"/>
</dbReference>
<feature type="transmembrane region" description="Helical" evidence="1">
    <location>
        <begin position="38"/>
        <end position="56"/>
    </location>
</feature>
<accession>A0A8S1X6T2</accession>
<organism evidence="2 3">
    <name type="scientific">Paramecium pentaurelia</name>
    <dbReference type="NCBI Taxonomy" id="43138"/>
    <lineage>
        <taxon>Eukaryota</taxon>
        <taxon>Sar</taxon>
        <taxon>Alveolata</taxon>
        <taxon>Ciliophora</taxon>
        <taxon>Intramacronucleata</taxon>
        <taxon>Oligohymenophorea</taxon>
        <taxon>Peniculida</taxon>
        <taxon>Parameciidae</taxon>
        <taxon>Paramecium</taxon>
    </lineage>
</organism>
<reference evidence="2" key="1">
    <citation type="submission" date="2021-01" db="EMBL/GenBank/DDBJ databases">
        <authorList>
            <consortium name="Genoscope - CEA"/>
            <person name="William W."/>
        </authorList>
    </citation>
    <scope>NUCLEOTIDE SEQUENCE</scope>
</reference>
<keyword evidence="1" id="KW-0472">Membrane</keyword>
<sequence>MQLKDSQTHLDYHVFKQYYDIGVVYQCLNRQVIYQSMSYQYLTFGLTILLANYLPLQIILKGFRIFIVQIKLFLEYYHQYSIGDKYSNVVIVFHFDFLNYYIRNIYIEKKVTSNRPLEEK</sequence>
<evidence type="ECO:0000313" key="3">
    <source>
        <dbReference type="Proteomes" id="UP000689195"/>
    </source>
</evidence>
<keyword evidence="1" id="KW-0812">Transmembrane</keyword>
<evidence type="ECO:0000256" key="1">
    <source>
        <dbReference type="SAM" id="Phobius"/>
    </source>
</evidence>